<feature type="transmembrane region" description="Helical" evidence="1">
    <location>
        <begin position="65"/>
        <end position="85"/>
    </location>
</feature>
<dbReference type="Proteomes" id="UP001484239">
    <property type="component" value="Unassembled WGS sequence"/>
</dbReference>
<feature type="transmembrane region" description="Helical" evidence="1">
    <location>
        <begin position="6"/>
        <end position="28"/>
    </location>
</feature>
<keyword evidence="1" id="KW-0812">Transmembrane</keyword>
<protein>
    <submittedName>
        <fullName evidence="2">DUF2306 domain-containing protein</fullName>
    </submittedName>
</protein>
<keyword evidence="1" id="KW-1133">Transmembrane helix</keyword>
<feature type="transmembrane region" description="Helical" evidence="1">
    <location>
        <begin position="97"/>
        <end position="113"/>
    </location>
</feature>
<accession>A0ABU9E5F3</accession>
<feature type="transmembrane region" description="Helical" evidence="1">
    <location>
        <begin position="133"/>
        <end position="156"/>
    </location>
</feature>
<keyword evidence="1" id="KW-0472">Membrane</keyword>
<evidence type="ECO:0000256" key="1">
    <source>
        <dbReference type="SAM" id="Phobius"/>
    </source>
</evidence>
<dbReference type="InterPro" id="IPR018750">
    <property type="entry name" value="DUF2306_membrane"/>
</dbReference>
<evidence type="ECO:0000313" key="3">
    <source>
        <dbReference type="Proteomes" id="UP001484239"/>
    </source>
</evidence>
<sequence>MSHDAVGHMHLIAAFVALAAGAWVFLIAKGTRWHRTLGHLYVAAMIVLNATALAIYRMTGTFGPFHIFALVALATLAMAMGTVLLRRPRGRWIETHAGWMAGSYMGLAAAFVAETSTRLLMPIVAARAETGTAWIVFWTLVAVATALTMGVGARLIRTRMDAAVRGTPDAMRRERALLRADLDGDPVG</sequence>
<proteinExistence type="predicted"/>
<name>A0ABU9E5F3_9BACT</name>
<dbReference type="EMBL" id="JBBHLI010000001">
    <property type="protein sequence ID" value="MEK9499946.1"/>
    <property type="molecule type" value="Genomic_DNA"/>
</dbReference>
<feature type="transmembrane region" description="Helical" evidence="1">
    <location>
        <begin position="40"/>
        <end position="59"/>
    </location>
</feature>
<dbReference type="RefSeq" id="WP_405277880.1">
    <property type="nucleotide sequence ID" value="NZ_CP144380.1"/>
</dbReference>
<comment type="caution">
    <text evidence="2">The sequence shown here is derived from an EMBL/GenBank/DDBJ whole genome shotgun (WGS) entry which is preliminary data.</text>
</comment>
<gene>
    <name evidence="2" type="ORF">WI372_02980</name>
</gene>
<organism evidence="2 3">
    <name type="scientific">Gaopeijia maritima</name>
    <dbReference type="NCBI Taxonomy" id="3119007"/>
    <lineage>
        <taxon>Bacteria</taxon>
        <taxon>Pseudomonadati</taxon>
        <taxon>Gemmatimonadota</taxon>
        <taxon>Longimicrobiia</taxon>
        <taxon>Gaopeijiales</taxon>
        <taxon>Gaopeijiaceae</taxon>
        <taxon>Gaopeijia</taxon>
    </lineage>
</organism>
<evidence type="ECO:0000313" key="2">
    <source>
        <dbReference type="EMBL" id="MEK9499946.1"/>
    </source>
</evidence>
<dbReference type="Pfam" id="PF10067">
    <property type="entry name" value="DUF2306"/>
    <property type="match status" value="1"/>
</dbReference>
<keyword evidence="3" id="KW-1185">Reference proteome</keyword>
<reference evidence="2 3" key="1">
    <citation type="submission" date="2024-02" db="EMBL/GenBank/DDBJ databases">
        <title>A novel Gemmatimonadota bacterium.</title>
        <authorList>
            <person name="Du Z.-J."/>
            <person name="Ye Y.-Q."/>
        </authorList>
    </citation>
    <scope>NUCLEOTIDE SEQUENCE [LARGE SCALE GENOMIC DNA]</scope>
    <source>
        <strain evidence="2 3">DH-20</strain>
    </source>
</reference>